<evidence type="ECO:0000313" key="19">
    <source>
        <dbReference type="Proteomes" id="UP000002640"/>
    </source>
</evidence>
<feature type="domain" description="AWS" evidence="17">
    <location>
        <begin position="179"/>
        <end position="233"/>
    </location>
</feature>
<organism evidence="18 19">
    <name type="scientific">Phytophthora sojae (strain P6497)</name>
    <name type="common">Soybean stem and root rot agent</name>
    <name type="synonym">Phytophthora megasperma f. sp. glycines</name>
    <dbReference type="NCBI Taxonomy" id="1094619"/>
    <lineage>
        <taxon>Eukaryota</taxon>
        <taxon>Sar</taxon>
        <taxon>Stramenopiles</taxon>
        <taxon>Oomycota</taxon>
        <taxon>Peronosporomycetes</taxon>
        <taxon>Peronosporales</taxon>
        <taxon>Peronosporaceae</taxon>
        <taxon>Phytophthora</taxon>
    </lineage>
</organism>
<dbReference type="Gene3D" id="2.170.270.10">
    <property type="entry name" value="SET domain"/>
    <property type="match status" value="1"/>
</dbReference>
<keyword evidence="19" id="KW-1185">Reference proteome</keyword>
<dbReference type="CDD" id="cd19175">
    <property type="entry name" value="SET_ASHR3-like"/>
    <property type="match status" value="1"/>
</dbReference>
<dbReference type="InterPro" id="IPR050777">
    <property type="entry name" value="SET2_Histone-Lys_MeTrsfase"/>
</dbReference>
<feature type="compositionally biased region" description="Basic and acidic residues" evidence="13">
    <location>
        <begin position="20"/>
        <end position="29"/>
    </location>
</feature>
<sequence>MPPKQVGRPRGRPAAKKRKLEAASDEPKLVKRGPGRPPKQKKPAVAAEPAPEPETEPEVTVDPETASFLQLLEDDARSLPPSPPPLPKRRGFAKSPPEKRVVEFQLPFKDAEIKSLEERQWVRRPPPFGRISRCVYVSTKMPVADFPVHKCTCYEEIHKSTTKRTTMMASAKAQKELETNRGHADVEKHHEAEDVVYCGEGCYNRMLFISCSDETCSAPDLSMCSNRAIKRRELKSVRVEYIPGPGFGLVANEKINAGEFIIEYVGEVIDDIECERRMIQYRDNGEVNFYMMELEKNIVIDAKYRSNDSRFINHCCDPNSVTQKWNVDGMQRIGIFARRNIAPDEEITIDYNFSHFGEAADCKCGSTACTGKLGVKRSKLPSFNPRVVGTAKAKKQVLVDETPPELKRPVHLTSLALLKSSQMDESWLDYYGLKYCRLFLSHRPRRQKKEDDKEVNTGEVHRRLPSCSPASECSTTTEEDVSLTPPQAIAKSDLIEKRPHQKNWYEKVTAGEHLPEMRALHSYICGGKSDWSAVLQVDHCSESEVAANSPSPLKKRGPGRPPKKRSRPRNGGSMFVPSKRAPTGAKLIRTRLGLSQARARGIAELAAFANGKSKWNKRIPSSSSINPDRIHRLIDRIKGKQMYIKSDQNDLNEDACFRCGLAGELICCDGCPAAFHLNCTNLAMVPPDGIPWFCSECTNPRHLQKAPKTTDAGIVAANGTRSSNRAKLTDYASRHLRTHAAPQVPSLKKIFHSTVPHAKRRYKKRHKATDRSYRELEHMPLPVWNESDESGAEHATHLSIRVVAPTHNFHELLICTCTRLSTL</sequence>
<feature type="domain" description="PHD-type" evidence="14">
    <location>
        <begin position="653"/>
        <end position="700"/>
    </location>
</feature>
<evidence type="ECO:0000256" key="1">
    <source>
        <dbReference type="ARBA" id="ARBA00004123"/>
    </source>
</evidence>
<feature type="region of interest" description="Disordered" evidence="13">
    <location>
        <begin position="543"/>
        <end position="579"/>
    </location>
</feature>
<dbReference type="InterPro" id="IPR013083">
    <property type="entry name" value="Znf_RING/FYVE/PHD"/>
</dbReference>
<feature type="domain" description="SET" evidence="15">
    <location>
        <begin position="235"/>
        <end position="352"/>
    </location>
</feature>
<keyword evidence="11" id="KW-0539">Nucleus</keyword>
<evidence type="ECO:0000259" key="15">
    <source>
        <dbReference type="PROSITE" id="PS50280"/>
    </source>
</evidence>
<dbReference type="GO" id="GO:0005634">
    <property type="term" value="C:nucleus"/>
    <property type="evidence" value="ECO:0007669"/>
    <property type="project" value="UniProtKB-SubCell"/>
</dbReference>
<evidence type="ECO:0000256" key="3">
    <source>
        <dbReference type="ARBA" id="ARBA00022454"/>
    </source>
</evidence>
<evidence type="ECO:0000256" key="4">
    <source>
        <dbReference type="ARBA" id="ARBA00022603"/>
    </source>
</evidence>
<evidence type="ECO:0000256" key="8">
    <source>
        <dbReference type="ARBA" id="ARBA00022771"/>
    </source>
</evidence>
<feature type="compositionally biased region" description="Basic residues" evidence="13">
    <location>
        <begin position="7"/>
        <end position="19"/>
    </location>
</feature>
<feature type="compositionally biased region" description="Basic residues" evidence="13">
    <location>
        <begin position="553"/>
        <end position="568"/>
    </location>
</feature>
<feature type="region of interest" description="Disordered" evidence="13">
    <location>
        <begin position="447"/>
        <end position="483"/>
    </location>
</feature>
<dbReference type="SUPFAM" id="SSF82199">
    <property type="entry name" value="SET domain"/>
    <property type="match status" value="1"/>
</dbReference>
<dbReference type="PROSITE" id="PS01359">
    <property type="entry name" value="ZF_PHD_1"/>
    <property type="match status" value="1"/>
</dbReference>
<keyword evidence="5" id="KW-0808">Transferase</keyword>
<evidence type="ECO:0000256" key="13">
    <source>
        <dbReference type="SAM" id="MobiDB-lite"/>
    </source>
</evidence>
<feature type="compositionally biased region" description="Basic and acidic residues" evidence="13">
    <location>
        <begin position="448"/>
        <end position="462"/>
    </location>
</feature>
<dbReference type="RefSeq" id="XP_009529549.1">
    <property type="nucleotide sequence ID" value="XM_009531254.1"/>
</dbReference>
<dbReference type="InterPro" id="IPR019786">
    <property type="entry name" value="Zinc_finger_PHD-type_CS"/>
</dbReference>
<dbReference type="PANTHER" id="PTHR22884">
    <property type="entry name" value="SET DOMAIN PROTEINS"/>
    <property type="match status" value="1"/>
</dbReference>
<dbReference type="SMART" id="SM00570">
    <property type="entry name" value="AWS"/>
    <property type="match status" value="1"/>
</dbReference>
<gene>
    <name evidence="18" type="ORF">PHYSODRAFT_263017</name>
</gene>
<dbReference type="GO" id="GO:0032259">
    <property type="term" value="P:methylation"/>
    <property type="evidence" value="ECO:0007669"/>
    <property type="project" value="UniProtKB-KW"/>
</dbReference>
<feature type="compositionally biased region" description="Basic residues" evidence="13">
    <location>
        <begin position="30"/>
        <end position="42"/>
    </location>
</feature>
<keyword evidence="8 12" id="KW-0863">Zinc-finger</keyword>
<comment type="subcellular location">
    <subcellularLocation>
        <location evidence="2">Chromosome</location>
    </subcellularLocation>
    <subcellularLocation>
        <location evidence="1">Nucleus</location>
    </subcellularLocation>
</comment>
<dbReference type="InParanoid" id="G4ZPH6"/>
<dbReference type="KEGG" id="psoj:PHYSODRAFT_263017"/>
<dbReference type="CDD" id="cd15567">
    <property type="entry name" value="PHD4_NSD"/>
    <property type="match status" value="1"/>
</dbReference>
<keyword evidence="7" id="KW-0479">Metal-binding</keyword>
<feature type="domain" description="Post-SET" evidence="16">
    <location>
        <begin position="358"/>
        <end position="374"/>
    </location>
</feature>
<evidence type="ECO:0000256" key="9">
    <source>
        <dbReference type="ARBA" id="ARBA00022833"/>
    </source>
</evidence>
<evidence type="ECO:0000256" key="10">
    <source>
        <dbReference type="ARBA" id="ARBA00022853"/>
    </source>
</evidence>
<dbReference type="Gene3D" id="3.30.40.10">
    <property type="entry name" value="Zinc/RING finger domain, C3HC4 (zinc finger)"/>
    <property type="match status" value="1"/>
</dbReference>
<reference evidence="18 19" key="1">
    <citation type="journal article" date="2006" name="Science">
        <title>Phytophthora genome sequences uncover evolutionary origins and mechanisms of pathogenesis.</title>
        <authorList>
            <person name="Tyler B.M."/>
            <person name="Tripathy S."/>
            <person name="Zhang X."/>
            <person name="Dehal P."/>
            <person name="Jiang R.H."/>
            <person name="Aerts A."/>
            <person name="Arredondo F.D."/>
            <person name="Baxter L."/>
            <person name="Bensasson D."/>
            <person name="Beynon J.L."/>
            <person name="Chapman J."/>
            <person name="Damasceno C.M."/>
            <person name="Dorrance A.E."/>
            <person name="Dou D."/>
            <person name="Dickerman A.W."/>
            <person name="Dubchak I.L."/>
            <person name="Garbelotto M."/>
            <person name="Gijzen M."/>
            <person name="Gordon S.G."/>
            <person name="Govers F."/>
            <person name="Grunwald N.J."/>
            <person name="Huang W."/>
            <person name="Ivors K.L."/>
            <person name="Jones R.W."/>
            <person name="Kamoun S."/>
            <person name="Krampis K."/>
            <person name="Lamour K.H."/>
            <person name="Lee M.K."/>
            <person name="McDonald W.H."/>
            <person name="Medina M."/>
            <person name="Meijer H.J."/>
            <person name="Nordberg E.K."/>
            <person name="Maclean D.J."/>
            <person name="Ospina-Giraldo M.D."/>
            <person name="Morris P.F."/>
            <person name="Phuntumart V."/>
            <person name="Putnam N.H."/>
            <person name="Rash S."/>
            <person name="Rose J.K."/>
            <person name="Sakihama Y."/>
            <person name="Salamov A.A."/>
            <person name="Savidor A."/>
            <person name="Scheuring C.F."/>
            <person name="Smith B.M."/>
            <person name="Sobral B.W."/>
            <person name="Terry A."/>
            <person name="Torto-Alalibo T.A."/>
            <person name="Win J."/>
            <person name="Xu Z."/>
            <person name="Zhang H."/>
            <person name="Grigoriev I.V."/>
            <person name="Rokhsar D.S."/>
            <person name="Boore J.L."/>
        </authorList>
    </citation>
    <scope>NUCLEOTIDE SEQUENCE [LARGE SCALE GENOMIC DNA]</scope>
    <source>
        <strain evidence="18 19">P6497</strain>
    </source>
</reference>
<evidence type="ECO:0000259" key="17">
    <source>
        <dbReference type="PROSITE" id="PS51215"/>
    </source>
</evidence>
<dbReference type="InterPro" id="IPR006560">
    <property type="entry name" value="AWS_dom"/>
</dbReference>
<dbReference type="Pfam" id="PF00856">
    <property type="entry name" value="SET"/>
    <property type="match status" value="1"/>
</dbReference>
<dbReference type="SMART" id="SM00249">
    <property type="entry name" value="PHD"/>
    <property type="match status" value="1"/>
</dbReference>
<evidence type="ECO:0000256" key="11">
    <source>
        <dbReference type="ARBA" id="ARBA00023242"/>
    </source>
</evidence>
<dbReference type="GO" id="GO:0005694">
    <property type="term" value="C:chromosome"/>
    <property type="evidence" value="ECO:0007669"/>
    <property type="project" value="UniProtKB-SubCell"/>
</dbReference>
<name>G4ZPH6_PHYSP</name>
<keyword evidence="10" id="KW-0156">Chromatin regulator</keyword>
<dbReference type="Pfam" id="PF00628">
    <property type="entry name" value="PHD"/>
    <property type="match status" value="1"/>
</dbReference>
<dbReference type="InterPro" id="IPR003616">
    <property type="entry name" value="Post-SET_dom"/>
</dbReference>
<dbReference type="OMA" id="YNFSHFG"/>
<dbReference type="SMR" id="G4ZPH6"/>
<feature type="region of interest" description="Disordered" evidence="13">
    <location>
        <begin position="1"/>
        <end position="98"/>
    </location>
</feature>
<evidence type="ECO:0000256" key="5">
    <source>
        <dbReference type="ARBA" id="ARBA00022679"/>
    </source>
</evidence>
<evidence type="ECO:0000256" key="7">
    <source>
        <dbReference type="ARBA" id="ARBA00022723"/>
    </source>
</evidence>
<keyword evidence="9" id="KW-0862">Zinc</keyword>
<dbReference type="InterPro" id="IPR047893">
    <property type="entry name" value="ASHR3-like_SET"/>
</dbReference>
<dbReference type="GO" id="GO:0008270">
    <property type="term" value="F:zinc ion binding"/>
    <property type="evidence" value="ECO:0007669"/>
    <property type="project" value="UniProtKB-KW"/>
</dbReference>
<dbReference type="InterPro" id="IPR001965">
    <property type="entry name" value="Znf_PHD"/>
</dbReference>
<evidence type="ECO:0008006" key="20">
    <source>
        <dbReference type="Google" id="ProtNLM"/>
    </source>
</evidence>
<evidence type="ECO:0000313" key="18">
    <source>
        <dbReference type="EMBL" id="EGZ15800.1"/>
    </source>
</evidence>
<accession>G4ZPH6</accession>
<dbReference type="PROSITE" id="PS51215">
    <property type="entry name" value="AWS"/>
    <property type="match status" value="1"/>
</dbReference>
<protein>
    <recommendedName>
        <fullName evidence="20">Histone-lysine N-methyltransferase</fullName>
    </recommendedName>
</protein>
<dbReference type="SMART" id="SM00317">
    <property type="entry name" value="SET"/>
    <property type="match status" value="1"/>
</dbReference>
<evidence type="ECO:0000256" key="12">
    <source>
        <dbReference type="PROSITE-ProRule" id="PRU00146"/>
    </source>
</evidence>
<dbReference type="Pfam" id="PF17907">
    <property type="entry name" value="AWS"/>
    <property type="match status" value="1"/>
</dbReference>
<dbReference type="InterPro" id="IPR019787">
    <property type="entry name" value="Znf_PHD-finger"/>
</dbReference>
<evidence type="ECO:0000259" key="16">
    <source>
        <dbReference type="PROSITE" id="PS50868"/>
    </source>
</evidence>
<proteinExistence type="predicted"/>
<dbReference type="GO" id="GO:0042054">
    <property type="term" value="F:histone methyltransferase activity"/>
    <property type="evidence" value="ECO:0007669"/>
    <property type="project" value="InterPro"/>
</dbReference>
<dbReference type="PROSITE" id="PS50868">
    <property type="entry name" value="POST_SET"/>
    <property type="match status" value="1"/>
</dbReference>
<dbReference type="InterPro" id="IPR011011">
    <property type="entry name" value="Znf_FYVE_PHD"/>
</dbReference>
<dbReference type="InterPro" id="IPR001214">
    <property type="entry name" value="SET_dom"/>
</dbReference>
<dbReference type="STRING" id="1094619.G4ZPH6"/>
<dbReference type="Proteomes" id="UP000002640">
    <property type="component" value="Unassembled WGS sequence"/>
</dbReference>
<keyword evidence="6" id="KW-0949">S-adenosyl-L-methionine</keyword>
<evidence type="ECO:0000256" key="2">
    <source>
        <dbReference type="ARBA" id="ARBA00004286"/>
    </source>
</evidence>
<dbReference type="InterPro" id="IPR046341">
    <property type="entry name" value="SET_dom_sf"/>
</dbReference>
<dbReference type="AlphaFoldDB" id="G4ZPH6"/>
<evidence type="ECO:0000256" key="6">
    <source>
        <dbReference type="ARBA" id="ARBA00022691"/>
    </source>
</evidence>
<feature type="compositionally biased region" description="Acidic residues" evidence="13">
    <location>
        <begin position="51"/>
        <end position="61"/>
    </location>
</feature>
<keyword evidence="3" id="KW-0158">Chromosome</keyword>
<keyword evidence="4" id="KW-0489">Methyltransferase</keyword>
<dbReference type="PROSITE" id="PS50016">
    <property type="entry name" value="ZF_PHD_2"/>
    <property type="match status" value="1"/>
</dbReference>
<dbReference type="GeneID" id="20639454"/>
<dbReference type="EMBL" id="JH159155">
    <property type="protein sequence ID" value="EGZ15800.1"/>
    <property type="molecule type" value="Genomic_DNA"/>
</dbReference>
<dbReference type="SUPFAM" id="SSF57903">
    <property type="entry name" value="FYVE/PHD zinc finger"/>
    <property type="match status" value="1"/>
</dbReference>
<dbReference type="PROSITE" id="PS50280">
    <property type="entry name" value="SET"/>
    <property type="match status" value="1"/>
</dbReference>
<evidence type="ECO:0000259" key="14">
    <source>
        <dbReference type="PROSITE" id="PS50016"/>
    </source>
</evidence>